<dbReference type="OrthoDB" id="1142841at2"/>
<dbReference type="RefSeq" id="WP_008238651.1">
    <property type="nucleotide sequence ID" value="NZ_AJJU01000005.1"/>
</dbReference>
<feature type="signal peptide" evidence="1">
    <location>
        <begin position="1"/>
        <end position="18"/>
    </location>
</feature>
<keyword evidence="3" id="KW-1185">Reference proteome</keyword>
<dbReference type="Proteomes" id="UP000005938">
    <property type="component" value="Unassembled WGS sequence"/>
</dbReference>
<name>I0WG70_9FLAO</name>
<gene>
    <name evidence="2" type="ORF">W5A_06476</name>
</gene>
<dbReference type="AlphaFoldDB" id="I0WG70"/>
<organism evidence="2 3">
    <name type="scientific">Imtechella halotolerans K1</name>
    <dbReference type="NCBI Taxonomy" id="946077"/>
    <lineage>
        <taxon>Bacteria</taxon>
        <taxon>Pseudomonadati</taxon>
        <taxon>Bacteroidota</taxon>
        <taxon>Flavobacteriia</taxon>
        <taxon>Flavobacteriales</taxon>
        <taxon>Flavobacteriaceae</taxon>
        <taxon>Imtechella</taxon>
    </lineage>
</organism>
<keyword evidence="1" id="KW-0732">Signal</keyword>
<reference evidence="2 3" key="1">
    <citation type="journal article" date="2012" name="J. Bacteriol.">
        <title>Genome Sequence of the Halotolerant Bacterium Imtechella halotolerans K1T.</title>
        <authorList>
            <person name="Kumar S."/>
            <person name="Vikram S."/>
            <person name="Subramanian S."/>
            <person name="Raghava G.P."/>
            <person name="Pinnaka A.K."/>
        </authorList>
    </citation>
    <scope>NUCLEOTIDE SEQUENCE [LARGE SCALE GENOMIC DNA]</scope>
    <source>
        <strain evidence="2 3">K1</strain>
    </source>
</reference>
<proteinExistence type="predicted"/>
<feature type="chain" id="PRO_5003635138" description="MORN repeat-containing protein" evidence="1">
    <location>
        <begin position="19"/>
        <end position="433"/>
    </location>
</feature>
<evidence type="ECO:0000256" key="1">
    <source>
        <dbReference type="SAM" id="SignalP"/>
    </source>
</evidence>
<protein>
    <recommendedName>
        <fullName evidence="4">MORN repeat-containing protein</fullName>
    </recommendedName>
</protein>
<comment type="caution">
    <text evidence="2">The sequence shown here is derived from an EMBL/GenBank/DDBJ whole genome shotgun (WGS) entry which is preliminary data.</text>
</comment>
<dbReference type="eggNOG" id="ENOG5033PAD">
    <property type="taxonomic scope" value="Bacteria"/>
</dbReference>
<evidence type="ECO:0000313" key="3">
    <source>
        <dbReference type="Proteomes" id="UP000005938"/>
    </source>
</evidence>
<evidence type="ECO:0008006" key="4">
    <source>
        <dbReference type="Google" id="ProtNLM"/>
    </source>
</evidence>
<dbReference type="EMBL" id="AJJU01000005">
    <property type="protein sequence ID" value="EID75386.1"/>
    <property type="molecule type" value="Genomic_DNA"/>
</dbReference>
<evidence type="ECO:0000313" key="2">
    <source>
        <dbReference type="EMBL" id="EID75386.1"/>
    </source>
</evidence>
<sequence>MKKSLFLITLVLTSLLNAQSQLWTGTYQTNFGPVKLISENGLIYGDYANNGTIIAYEYADRYYFELHGIFFNGNARGKFVWRFPNKEYLNNSGFTGYYAYDNTITLGKMKQQSIQYYSNFPNKTPEMAWTGRRTNTTKPVDLKTAVWSGRWNTTFGAIELNQVGSIVSGKYKDVGYIEGTFNKESGLLKGTFTNDGKMGYYEFKLSGNNYSGRWGWNPSMTGGKWDGTKLEKVNSQSVVSSSTSTTSSALTDSDNEIVTDQNSSKATYRIYLNSINVPTELEGTMSISNPLLHLYGFVGVKVFRVTNSGREEIKSFGQKSQYFFNRDEDHAFSENRERIYLPETPANYRDFYISTTDIANPNVAIEVELWHHLKGKRPGINADYGKTRQTLTLAQLLAAQNAKGYVEIGASCEVGILQNRNNSTARFNVKRIQ</sequence>
<accession>I0WG70</accession>
<dbReference type="STRING" id="946077.W5A_06476"/>